<accession>A0A087VTR6</accession>
<dbReference type="InterPro" id="IPR000914">
    <property type="entry name" value="SBP_5_dom"/>
</dbReference>
<protein>
    <submittedName>
        <fullName evidence="3">ABC-type transpoter</fullName>
    </submittedName>
</protein>
<dbReference type="SUPFAM" id="SSF53850">
    <property type="entry name" value="Periplasmic binding protein-like II"/>
    <property type="match status" value="1"/>
</dbReference>
<keyword evidence="1" id="KW-0732">Signal</keyword>
<gene>
    <name evidence="3" type="ORF">BINDI_0450</name>
</gene>
<feature type="chain" id="PRO_5039208640" evidence="1">
    <location>
        <begin position="26"/>
        <end position="551"/>
    </location>
</feature>
<dbReference type="GO" id="GO:0043190">
    <property type="term" value="C:ATP-binding cassette (ABC) transporter complex"/>
    <property type="evidence" value="ECO:0007669"/>
    <property type="project" value="InterPro"/>
</dbReference>
<dbReference type="EMBL" id="CP006018">
    <property type="protein sequence ID" value="AIC91731.1"/>
    <property type="molecule type" value="Genomic_DNA"/>
</dbReference>
<dbReference type="RefSeq" id="WP_033489878.1">
    <property type="nucleotide sequence ID" value="NZ_CP006018.1"/>
</dbReference>
<proteinExistence type="predicted"/>
<dbReference type="InterPro" id="IPR030678">
    <property type="entry name" value="Peptide/Ni-bd"/>
</dbReference>
<dbReference type="GO" id="GO:0015833">
    <property type="term" value="P:peptide transport"/>
    <property type="evidence" value="ECO:0007669"/>
    <property type="project" value="TreeGrafter"/>
</dbReference>
<dbReference type="Gene3D" id="3.90.76.10">
    <property type="entry name" value="Dipeptide-binding Protein, Domain 1"/>
    <property type="match status" value="1"/>
</dbReference>
<dbReference type="AlphaFoldDB" id="A0A087VTR6"/>
<name>A0A087VTR6_9BIFI</name>
<dbReference type="KEGG" id="bii:BINDI_0450"/>
<dbReference type="PANTHER" id="PTHR30290">
    <property type="entry name" value="PERIPLASMIC BINDING COMPONENT OF ABC TRANSPORTER"/>
    <property type="match status" value="1"/>
</dbReference>
<feature type="signal peptide" evidence="1">
    <location>
        <begin position="1"/>
        <end position="25"/>
    </location>
</feature>
<dbReference type="Gene3D" id="3.10.105.10">
    <property type="entry name" value="Dipeptide-binding Protein, Domain 3"/>
    <property type="match status" value="1"/>
</dbReference>
<dbReference type="Gene3D" id="3.40.190.10">
    <property type="entry name" value="Periplasmic binding protein-like II"/>
    <property type="match status" value="1"/>
</dbReference>
<dbReference type="GO" id="GO:1904680">
    <property type="term" value="F:peptide transmembrane transporter activity"/>
    <property type="evidence" value="ECO:0007669"/>
    <property type="project" value="TreeGrafter"/>
</dbReference>
<dbReference type="GO" id="GO:0042597">
    <property type="term" value="C:periplasmic space"/>
    <property type="evidence" value="ECO:0007669"/>
    <property type="project" value="UniProtKB-ARBA"/>
</dbReference>
<organism evidence="3 4">
    <name type="scientific">Bifidobacterium [indicum] DSM 20214 = LMG 11587</name>
    <dbReference type="NCBI Taxonomy" id="1341694"/>
    <lineage>
        <taxon>Bacteria</taxon>
        <taxon>Bacillati</taxon>
        <taxon>Actinomycetota</taxon>
        <taxon>Actinomycetes</taxon>
        <taxon>Bifidobacteriales</taxon>
        <taxon>Bifidobacteriaceae</taxon>
        <taxon>Bifidobacterium</taxon>
    </lineage>
</organism>
<dbReference type="Pfam" id="PF00496">
    <property type="entry name" value="SBP_bac_5"/>
    <property type="match status" value="1"/>
</dbReference>
<dbReference type="PANTHER" id="PTHR30290:SF83">
    <property type="entry name" value="ABC TRANSPORTER SUBSTRATE-BINDING PROTEIN"/>
    <property type="match status" value="1"/>
</dbReference>
<dbReference type="OrthoDB" id="9046151at2"/>
<dbReference type="PIRSF" id="PIRSF002741">
    <property type="entry name" value="MppA"/>
    <property type="match status" value="1"/>
</dbReference>
<dbReference type="CDD" id="cd00995">
    <property type="entry name" value="PBP2_NikA_DppA_OppA_like"/>
    <property type="match status" value="1"/>
</dbReference>
<evidence type="ECO:0000313" key="3">
    <source>
        <dbReference type="EMBL" id="AIC91731.1"/>
    </source>
</evidence>
<dbReference type="PROSITE" id="PS51257">
    <property type="entry name" value="PROKAR_LIPOPROTEIN"/>
    <property type="match status" value="1"/>
</dbReference>
<evidence type="ECO:0000259" key="2">
    <source>
        <dbReference type="Pfam" id="PF00496"/>
    </source>
</evidence>
<reference evidence="3 4" key="1">
    <citation type="journal article" date="2014" name="Appl. Environ. Microbiol.">
        <title>Genomic encyclopedia of type strains of the genus Bifidobacterium.</title>
        <authorList>
            <person name="Milani C."/>
            <person name="Lugli G.A."/>
            <person name="Duranti S."/>
            <person name="Turroni F."/>
            <person name="Bottacini F."/>
            <person name="Mangifesta M."/>
            <person name="Sanchez B."/>
            <person name="Viappiani A."/>
            <person name="Mancabelli L."/>
            <person name="Taminiau B."/>
            <person name="Delcenserie V."/>
            <person name="Barrangou R."/>
            <person name="Margolles A."/>
            <person name="van Sinderen D."/>
            <person name="Ventura M."/>
        </authorList>
    </citation>
    <scope>NUCLEOTIDE SEQUENCE [LARGE SCALE GENOMIC DNA]</scope>
    <source>
        <strain evidence="3 4">LMG 11587</strain>
    </source>
</reference>
<evidence type="ECO:0000313" key="4">
    <source>
        <dbReference type="Proteomes" id="UP000028569"/>
    </source>
</evidence>
<dbReference type="HOGENOM" id="CLU_017028_0_3_11"/>
<evidence type="ECO:0000256" key="1">
    <source>
        <dbReference type="SAM" id="SignalP"/>
    </source>
</evidence>
<feature type="domain" description="Solute-binding protein family 5" evidence="2">
    <location>
        <begin position="84"/>
        <end position="468"/>
    </location>
</feature>
<dbReference type="InterPro" id="IPR039424">
    <property type="entry name" value="SBP_5"/>
</dbReference>
<keyword evidence="4" id="KW-1185">Reference proteome</keyword>
<dbReference type="Proteomes" id="UP000028569">
    <property type="component" value="Chromosome"/>
</dbReference>
<sequence length="551" mass="60354">MKKQSVLTIAAAGMCSMALLLSACGGSGDSAGSADAKGGNDTMISVFNPEPANPLIPSMTNEVGGGNPIDILFSKLVRFDDKGKPKNEIAKEIKANDDNTQYTVTLKDGWKFSDGTPVTPQSFTKAWSFAANAANKQLGSSFFTDIKGYDELQGDDVAPDAQLSGLKVVDDKTFTVDLNEASSTFPVQVGYTAFAPLPESFYKDTKAFGEKPVTVGPYKFDSWSHNKFIKVVKDENYKGDIKVKNGGIEFRAYLDPTAAFRDVEAGHLDVLDTIPSSDRRTFQTNSSVQAINDPGSVLQMFTVPTYMKHFGEDQEGKLRRQAISMAIDRNAIIKKVLADTGQEVHDFTSPVIPGYSKDIKGSDVLKYNPDKANELWEEANKISPWTEADSFKIAYNADGAHKEVYDAVTNSIKNTLKINAAGNPLPTFNEFRSNVQNRKFTDSAFRSGWQPDYPSPESYLLSNFASSAADGRGSNDGDYKNSEFDQLLTKAASAKSLDEANKIYQQAEQILFEDLPAIPLYYRNANGIAAKDIQGFTFNWKGVPEYSELSK</sequence>